<protein>
    <submittedName>
        <fullName evidence="1">Uncharacterized protein</fullName>
    </submittedName>
</protein>
<keyword evidence="2" id="KW-1185">Reference proteome</keyword>
<dbReference type="Proteomes" id="UP001732700">
    <property type="component" value="Chromosome 4C"/>
</dbReference>
<proteinExistence type="predicted"/>
<accession>A0ACD5X070</accession>
<evidence type="ECO:0000313" key="2">
    <source>
        <dbReference type="Proteomes" id="UP001732700"/>
    </source>
</evidence>
<reference evidence="1" key="1">
    <citation type="submission" date="2021-05" db="EMBL/GenBank/DDBJ databases">
        <authorList>
            <person name="Scholz U."/>
            <person name="Mascher M."/>
            <person name="Fiebig A."/>
        </authorList>
    </citation>
    <scope>NUCLEOTIDE SEQUENCE [LARGE SCALE GENOMIC DNA]</scope>
</reference>
<reference evidence="1" key="2">
    <citation type="submission" date="2025-09" db="UniProtKB">
        <authorList>
            <consortium name="EnsemblPlants"/>
        </authorList>
    </citation>
    <scope>IDENTIFICATION</scope>
</reference>
<dbReference type="EnsemblPlants" id="AVESA.00010b.r2.4CG1327030.1">
    <property type="protein sequence ID" value="AVESA.00010b.r2.4CG1327030.1.CDS"/>
    <property type="gene ID" value="AVESA.00010b.r2.4CG1327030"/>
</dbReference>
<organism evidence="1 2">
    <name type="scientific">Avena sativa</name>
    <name type="common">Oat</name>
    <dbReference type="NCBI Taxonomy" id="4498"/>
    <lineage>
        <taxon>Eukaryota</taxon>
        <taxon>Viridiplantae</taxon>
        <taxon>Streptophyta</taxon>
        <taxon>Embryophyta</taxon>
        <taxon>Tracheophyta</taxon>
        <taxon>Spermatophyta</taxon>
        <taxon>Magnoliopsida</taxon>
        <taxon>Liliopsida</taxon>
        <taxon>Poales</taxon>
        <taxon>Poaceae</taxon>
        <taxon>BOP clade</taxon>
        <taxon>Pooideae</taxon>
        <taxon>Poodae</taxon>
        <taxon>Poeae</taxon>
        <taxon>Poeae Chloroplast Group 1 (Aveneae type)</taxon>
        <taxon>Aveninae</taxon>
        <taxon>Avena</taxon>
    </lineage>
</organism>
<sequence length="498" mass="53884">MGFISGIMMGLIAGVALIAGLAHAMNRRSVKRSAKAADVNVLGSLNREDIKKICGENIPQWISFPEYDQVKWLNRLLSKLWPFVEEAATMVIRDSVEPILDDYRPAGISSLKFSRLSLGTVPPKIEGIRVQSFNKGQITMDVDFKWGGDPNIILAVETLVASLPIQFKNLQVFTIIRVVFQLSDEIPCISAVVVALLAEPKPRIDYILKAVGGSLTACLDTVASLITDMLQWPHRIVIPLGGVDVDISDLELKPQGKVTVTVVRGESLKNKEFIGKSDPYVVLFIRPMFKERTRVIDDNLNPEWNETFELIAEDKETQHIILEVFDEDNLKQDKRLGIAKLPLSDLEIGTVQEINLQLLSSLDTKVKDKKDRGVLILKVHYYPYTKEEALQALELEKRTMEERRKTREGTGAVSGAADAAGGVPSTVTNVAGTGVAAAGAGAAGSGASAAGSGGGLAVPGIGHFGNSITKAGKFVGRTVTGPFSSARRSASSVPTIDE</sequence>
<evidence type="ECO:0000313" key="1">
    <source>
        <dbReference type="EnsemblPlants" id="AVESA.00010b.r2.4CG1327030.1.CDS"/>
    </source>
</evidence>
<name>A0ACD5X070_AVESA</name>